<dbReference type="InterPro" id="IPR008254">
    <property type="entry name" value="Flavodoxin/NO_synth"/>
</dbReference>
<dbReference type="InterPro" id="IPR029039">
    <property type="entry name" value="Flavoprotein-like_sf"/>
</dbReference>
<sequence length="159" mass="17615">MKTLIAFTTKYGCTEKCVTKLAQGLNGDVETVNLKTQKSPDIQDFDKIILGGSIYAGRIQKELQNFTSANLEALQDKKIGLFVCGMREGEEALQELNGAFPESLRKIAVAKEFFGGEFIFSKMKFLDKVIAKKVSGMENDTSNLNQGKIESFISNMNNI</sequence>
<protein>
    <submittedName>
        <fullName evidence="2">Menaquinone-dependent protoporphyrinogen oxidase</fullName>
    </submittedName>
</protein>
<keyword evidence="3" id="KW-1185">Reference proteome</keyword>
<dbReference type="PANTHER" id="PTHR38030:SF2">
    <property type="entry name" value="PROTOPORPHYRINOGEN IX DEHYDROGENASE [QUINONE]"/>
    <property type="match status" value="1"/>
</dbReference>
<proteinExistence type="predicted"/>
<dbReference type="AlphaFoldDB" id="A0A1M4SL96"/>
<dbReference type="GO" id="GO:0010181">
    <property type="term" value="F:FMN binding"/>
    <property type="evidence" value="ECO:0007669"/>
    <property type="project" value="InterPro"/>
</dbReference>
<gene>
    <name evidence="2" type="ORF">SAMN02746064_00301</name>
</gene>
<name>A0A1M4SL96_9FIRM</name>
<reference evidence="2 3" key="1">
    <citation type="submission" date="2016-11" db="EMBL/GenBank/DDBJ databases">
        <authorList>
            <person name="Jaros S."/>
            <person name="Januszkiewicz K."/>
            <person name="Wedrychowicz H."/>
        </authorList>
    </citation>
    <scope>NUCLEOTIDE SEQUENCE [LARGE SCALE GENOMIC DNA]</scope>
    <source>
        <strain evidence="2 3">DSM 14828</strain>
    </source>
</reference>
<feature type="domain" description="Flavodoxin-like" evidence="1">
    <location>
        <begin position="3"/>
        <end position="159"/>
    </location>
</feature>
<dbReference type="STRING" id="1120975.SAMN02746064_00301"/>
<dbReference type="RefSeq" id="WP_073269287.1">
    <property type="nucleotide sequence ID" value="NZ_FQTU01000001.1"/>
</dbReference>
<evidence type="ECO:0000313" key="2">
    <source>
        <dbReference type="EMBL" id="SHE32949.1"/>
    </source>
</evidence>
<dbReference type="GO" id="GO:0006783">
    <property type="term" value="P:heme biosynthetic process"/>
    <property type="evidence" value="ECO:0007669"/>
    <property type="project" value="TreeGrafter"/>
</dbReference>
<dbReference type="GO" id="GO:0016651">
    <property type="term" value="F:oxidoreductase activity, acting on NAD(P)H"/>
    <property type="evidence" value="ECO:0007669"/>
    <property type="project" value="UniProtKB-ARBA"/>
</dbReference>
<dbReference type="InterPro" id="IPR026816">
    <property type="entry name" value="Flavodoxin_dom"/>
</dbReference>
<organism evidence="2 3">
    <name type="scientific">Alkalibacter saccharofermentans DSM 14828</name>
    <dbReference type="NCBI Taxonomy" id="1120975"/>
    <lineage>
        <taxon>Bacteria</taxon>
        <taxon>Bacillati</taxon>
        <taxon>Bacillota</taxon>
        <taxon>Clostridia</taxon>
        <taxon>Eubacteriales</taxon>
        <taxon>Eubacteriaceae</taxon>
        <taxon>Alkalibacter</taxon>
    </lineage>
</organism>
<dbReference type="EMBL" id="FQTU01000001">
    <property type="protein sequence ID" value="SHE32949.1"/>
    <property type="molecule type" value="Genomic_DNA"/>
</dbReference>
<dbReference type="GO" id="GO:0070819">
    <property type="term" value="F:menaquinone-dependent protoporphyrinogen oxidase activity"/>
    <property type="evidence" value="ECO:0007669"/>
    <property type="project" value="TreeGrafter"/>
</dbReference>
<evidence type="ECO:0000313" key="3">
    <source>
        <dbReference type="Proteomes" id="UP000184251"/>
    </source>
</evidence>
<dbReference type="Pfam" id="PF12724">
    <property type="entry name" value="Flavodoxin_5"/>
    <property type="match status" value="1"/>
</dbReference>
<evidence type="ECO:0000259" key="1">
    <source>
        <dbReference type="PROSITE" id="PS50902"/>
    </source>
</evidence>
<dbReference type="PANTHER" id="PTHR38030">
    <property type="entry name" value="PROTOPORPHYRINOGEN IX DEHYDROGENASE [MENAQUINONE]"/>
    <property type="match status" value="1"/>
</dbReference>
<dbReference type="Gene3D" id="3.40.50.360">
    <property type="match status" value="1"/>
</dbReference>
<accession>A0A1M4SL96</accession>
<dbReference type="SUPFAM" id="SSF52218">
    <property type="entry name" value="Flavoproteins"/>
    <property type="match status" value="1"/>
</dbReference>
<dbReference type="Proteomes" id="UP000184251">
    <property type="component" value="Unassembled WGS sequence"/>
</dbReference>
<dbReference type="InterPro" id="IPR052200">
    <property type="entry name" value="Protoporphyrinogen_IX_DH"/>
</dbReference>
<dbReference type="PROSITE" id="PS50902">
    <property type="entry name" value="FLAVODOXIN_LIKE"/>
    <property type="match status" value="1"/>
</dbReference>
<dbReference type="OrthoDB" id="2146857at2"/>